<evidence type="ECO:0000313" key="2">
    <source>
        <dbReference type="EMBL" id="SPY47102.1"/>
    </source>
</evidence>
<protein>
    <submittedName>
        <fullName evidence="1">Serine/threonine protein phosphatase</fullName>
    </submittedName>
</protein>
<organism evidence="2 3">
    <name type="scientific">Peptoniphilus harei</name>
    <dbReference type="NCBI Taxonomy" id="54005"/>
    <lineage>
        <taxon>Bacteria</taxon>
        <taxon>Bacillati</taxon>
        <taxon>Bacillota</taxon>
        <taxon>Tissierellia</taxon>
        <taxon>Tissierellales</taxon>
        <taxon>Peptoniphilaceae</taxon>
        <taxon>Peptoniphilus</taxon>
    </lineage>
</organism>
<dbReference type="EMBL" id="JAGZZP010000021">
    <property type="protein sequence ID" value="MBS6535815.1"/>
    <property type="molecule type" value="Genomic_DNA"/>
</dbReference>
<dbReference type="Proteomes" id="UP000250070">
    <property type="component" value="Unassembled WGS sequence"/>
</dbReference>
<reference evidence="1" key="2">
    <citation type="submission" date="2021-02" db="EMBL/GenBank/DDBJ databases">
        <title>Infant gut strain persistence is associated with maternal origin, phylogeny, and functional potential including surface adhesion and iron acquisition.</title>
        <authorList>
            <person name="Lou Y.C."/>
        </authorList>
    </citation>
    <scope>NUCLEOTIDE SEQUENCE</scope>
    <source>
        <strain evidence="1">L3_060_052G1_dasL3_060_052G1_concoct_1</strain>
    </source>
</reference>
<dbReference type="Proteomes" id="UP000748991">
    <property type="component" value="Unassembled WGS sequence"/>
</dbReference>
<proteinExistence type="predicted"/>
<evidence type="ECO:0000313" key="3">
    <source>
        <dbReference type="Proteomes" id="UP000250070"/>
    </source>
</evidence>
<dbReference type="GeneID" id="83862497"/>
<name>A0A2X1Y0N6_9FIRM</name>
<dbReference type="OrthoDB" id="2087397at2"/>
<dbReference type="EMBL" id="UATM01000032">
    <property type="protein sequence ID" value="SPY47102.1"/>
    <property type="molecule type" value="Genomic_DNA"/>
</dbReference>
<gene>
    <name evidence="1" type="ORF">KH327_08290</name>
    <name evidence="2" type="ORF">NCTC13076_00999</name>
</gene>
<reference evidence="2 3" key="1">
    <citation type="submission" date="2018-06" db="EMBL/GenBank/DDBJ databases">
        <authorList>
            <consortium name="Pathogen Informatics"/>
            <person name="Doyle S."/>
        </authorList>
    </citation>
    <scope>NUCLEOTIDE SEQUENCE [LARGE SCALE GENOMIC DNA]</scope>
    <source>
        <strain evidence="2 3">NCTC13076</strain>
    </source>
</reference>
<evidence type="ECO:0000313" key="1">
    <source>
        <dbReference type="EMBL" id="MBS6535815.1"/>
    </source>
</evidence>
<dbReference type="AlphaFoldDB" id="A0A2X1Y0N6"/>
<dbReference type="RefSeq" id="WP_112889743.1">
    <property type="nucleotide sequence ID" value="NZ_CP068103.1"/>
</dbReference>
<accession>A0A2X1Y0N6</accession>
<sequence>MKNIKDLEDDYIERFGDLFPTIGISRDYEKEIILICLAKDKDAYGLGYFDLEKCY</sequence>